<evidence type="ECO:0000313" key="2">
    <source>
        <dbReference type="Proteomes" id="UP000005951"/>
    </source>
</evidence>
<protein>
    <submittedName>
        <fullName evidence="1">Uncharacterized protein</fullName>
    </submittedName>
</protein>
<feature type="non-terminal residue" evidence="1">
    <location>
        <position position="1"/>
    </location>
</feature>
<dbReference type="EMBL" id="AJYC02000367">
    <property type="protein sequence ID" value="EKT76305.1"/>
    <property type="molecule type" value="Genomic_DNA"/>
</dbReference>
<gene>
    <name evidence="1" type="ORF">WSS_A43430</name>
</gene>
<organism evidence="1 2">
    <name type="scientific">Rhodococcus opacus M213</name>
    <dbReference type="NCBI Taxonomy" id="1129896"/>
    <lineage>
        <taxon>Bacteria</taxon>
        <taxon>Bacillati</taxon>
        <taxon>Actinomycetota</taxon>
        <taxon>Actinomycetes</taxon>
        <taxon>Mycobacteriales</taxon>
        <taxon>Nocardiaceae</taxon>
        <taxon>Rhodococcus</taxon>
    </lineage>
</organism>
<comment type="caution">
    <text evidence="1">The sequence shown here is derived from an EMBL/GenBank/DDBJ whole genome shotgun (WGS) entry which is preliminary data.</text>
</comment>
<dbReference type="AlphaFoldDB" id="K8XGP3"/>
<sequence length="24" mass="2770">GRRNLRWWLKSAVGEVANKQSENA</sequence>
<name>K8XGP3_RHOOP</name>
<reference evidence="1 2" key="1">
    <citation type="journal article" date="2013" name="Genome Announc.">
        <title>Draft Genome Sequence of Rhodococcus opacus Strain M213 Shows a Diverse Catabolic Potential.</title>
        <authorList>
            <person name="Pathak A."/>
            <person name="Green S.J."/>
            <person name="Ogram A."/>
            <person name="Chauhan A."/>
        </authorList>
    </citation>
    <scope>NUCLEOTIDE SEQUENCE [LARGE SCALE GENOMIC DNA]</scope>
    <source>
        <strain evidence="1 2">M213</strain>
    </source>
</reference>
<accession>K8XGP3</accession>
<proteinExistence type="predicted"/>
<dbReference type="Proteomes" id="UP000005951">
    <property type="component" value="Unassembled WGS sequence"/>
</dbReference>
<evidence type="ECO:0000313" key="1">
    <source>
        <dbReference type="EMBL" id="EKT76305.1"/>
    </source>
</evidence>